<proteinExistence type="predicted"/>
<reference evidence="6" key="1">
    <citation type="submission" date="2016-06" db="UniProtKB">
        <authorList>
            <consortium name="WormBaseParasite"/>
        </authorList>
    </citation>
    <scope>IDENTIFICATION</scope>
</reference>
<dbReference type="InterPro" id="IPR016186">
    <property type="entry name" value="C-type_lectin-like/link_sf"/>
</dbReference>
<gene>
    <name evidence="4" type="ORF">ECPE_LOCUS7113</name>
</gene>
<feature type="signal peptide" evidence="2">
    <location>
        <begin position="1"/>
        <end position="20"/>
    </location>
</feature>
<accession>A0A183AJH8</accession>
<dbReference type="EMBL" id="UZAN01044183">
    <property type="protein sequence ID" value="VDP80205.1"/>
    <property type="molecule type" value="Genomic_DNA"/>
</dbReference>
<evidence type="ECO:0000256" key="1">
    <source>
        <dbReference type="SAM" id="MobiDB-lite"/>
    </source>
</evidence>
<keyword evidence="5" id="KW-1185">Reference proteome</keyword>
<dbReference type="InterPro" id="IPR016187">
    <property type="entry name" value="CTDL_fold"/>
</dbReference>
<dbReference type="AlphaFoldDB" id="A0A183AJH8"/>
<feature type="region of interest" description="Disordered" evidence="1">
    <location>
        <begin position="412"/>
        <end position="434"/>
    </location>
</feature>
<name>A0A183AJH8_9TREM</name>
<keyword evidence="2" id="KW-0732">Signal</keyword>
<feature type="compositionally biased region" description="Low complexity" evidence="1">
    <location>
        <begin position="330"/>
        <end position="352"/>
    </location>
</feature>
<feature type="chain" id="PRO_5043138064" evidence="2">
    <location>
        <begin position="21"/>
        <end position="461"/>
    </location>
</feature>
<dbReference type="OrthoDB" id="6284932at2759"/>
<reference evidence="4 5" key="2">
    <citation type="submission" date="2018-11" db="EMBL/GenBank/DDBJ databases">
        <authorList>
            <consortium name="Pathogen Informatics"/>
        </authorList>
    </citation>
    <scope>NUCLEOTIDE SEQUENCE [LARGE SCALE GENOMIC DNA]</scope>
    <source>
        <strain evidence="4 5">Egypt</strain>
    </source>
</reference>
<evidence type="ECO:0000256" key="2">
    <source>
        <dbReference type="SAM" id="SignalP"/>
    </source>
</evidence>
<evidence type="ECO:0000313" key="6">
    <source>
        <dbReference type="WBParaSite" id="ECPE_0000712801-mRNA-1"/>
    </source>
</evidence>
<dbReference type="InterPro" id="IPR001304">
    <property type="entry name" value="C-type_lectin-like"/>
</dbReference>
<sequence>MIRLGFIFNLWCLSLTVVRAWSPAAAWFAASSRFLANPFTFNSPWFVDPPRIPVRDMPYRYHHHHHHHQTEDDEDEHAKSEIKIRRLISVAYDGRNYVMVENLTLPFEQAEQYCETEFSDPMHLISVHSDAEWEMLNDAFGQTYPSGIWLGGKIRHLKPKVFALMWNDHTPVDYHRFSVTEQERWVSNWNVRSHGCIVASVERSKRGNWTTEFAPCVEPRAFICKEPGESSSSRRAHFHMVNRHFTTSHRDSNTFDDRLDPSLLPPRPGMPSRFGPAERQRFRFEVVQNQNEQQRHAESEENAKRKIPSYSSPPPLPAEEMQVTESEVITADTSETTTTTTTSAAKSESSSTPVPAMKSHPASPKLPSSTESEQIPVASGSEESRVPHQSSASGPAINIISTAPVLAGMPNQSQTPPAGPPKFTVVQPTTSHSAPTTSVVRMPILKSNAQVIYPQSIWDLV</sequence>
<dbReference type="PROSITE" id="PS50041">
    <property type="entry name" value="C_TYPE_LECTIN_2"/>
    <property type="match status" value="1"/>
</dbReference>
<feature type="region of interest" description="Disordered" evidence="1">
    <location>
        <begin position="289"/>
        <end position="395"/>
    </location>
</feature>
<feature type="compositionally biased region" description="Basic and acidic residues" evidence="1">
    <location>
        <begin position="249"/>
        <end position="260"/>
    </location>
</feature>
<dbReference type="Pfam" id="PF00059">
    <property type="entry name" value="Lectin_C"/>
    <property type="match status" value="1"/>
</dbReference>
<feature type="region of interest" description="Disordered" evidence="1">
    <location>
        <begin position="249"/>
        <end position="275"/>
    </location>
</feature>
<dbReference type="WBParaSite" id="ECPE_0000712801-mRNA-1">
    <property type="protein sequence ID" value="ECPE_0000712801-mRNA-1"/>
    <property type="gene ID" value="ECPE_0000712801"/>
</dbReference>
<feature type="domain" description="C-type lectin" evidence="3">
    <location>
        <begin position="92"/>
        <end position="225"/>
    </location>
</feature>
<evidence type="ECO:0000313" key="4">
    <source>
        <dbReference type="EMBL" id="VDP80205.1"/>
    </source>
</evidence>
<dbReference type="SUPFAM" id="SSF56436">
    <property type="entry name" value="C-type lectin-like"/>
    <property type="match status" value="1"/>
</dbReference>
<evidence type="ECO:0000259" key="3">
    <source>
        <dbReference type="PROSITE" id="PS50041"/>
    </source>
</evidence>
<dbReference type="Proteomes" id="UP000272942">
    <property type="component" value="Unassembled WGS sequence"/>
</dbReference>
<evidence type="ECO:0000313" key="5">
    <source>
        <dbReference type="Proteomes" id="UP000272942"/>
    </source>
</evidence>
<feature type="compositionally biased region" description="Basic and acidic residues" evidence="1">
    <location>
        <begin position="293"/>
        <end position="304"/>
    </location>
</feature>
<dbReference type="Gene3D" id="3.10.100.10">
    <property type="entry name" value="Mannose-Binding Protein A, subunit A"/>
    <property type="match status" value="1"/>
</dbReference>
<dbReference type="CDD" id="cd00037">
    <property type="entry name" value="CLECT"/>
    <property type="match status" value="1"/>
</dbReference>
<protein>
    <submittedName>
        <fullName evidence="6">C-type lectin domain-containing protein</fullName>
    </submittedName>
</protein>
<organism evidence="6">
    <name type="scientific">Echinostoma caproni</name>
    <dbReference type="NCBI Taxonomy" id="27848"/>
    <lineage>
        <taxon>Eukaryota</taxon>
        <taxon>Metazoa</taxon>
        <taxon>Spiralia</taxon>
        <taxon>Lophotrochozoa</taxon>
        <taxon>Platyhelminthes</taxon>
        <taxon>Trematoda</taxon>
        <taxon>Digenea</taxon>
        <taxon>Plagiorchiida</taxon>
        <taxon>Echinostomata</taxon>
        <taxon>Echinostomatoidea</taxon>
        <taxon>Echinostomatidae</taxon>
        <taxon>Echinostoma</taxon>
    </lineage>
</organism>